<dbReference type="EMBL" id="ML143552">
    <property type="protein sequence ID" value="TBU22219.1"/>
    <property type="molecule type" value="Genomic_DNA"/>
</dbReference>
<evidence type="ECO:0000313" key="3">
    <source>
        <dbReference type="EMBL" id="TBU22219.1"/>
    </source>
</evidence>
<dbReference type="InterPro" id="IPR015590">
    <property type="entry name" value="Aldehyde_DH_dom"/>
</dbReference>
<evidence type="ECO:0000259" key="2">
    <source>
        <dbReference type="Pfam" id="PF00171"/>
    </source>
</evidence>
<dbReference type="FunFam" id="3.40.309.10:FF:000001">
    <property type="entry name" value="Mitochondrial aldehyde dehydrogenase 2"/>
    <property type="match status" value="1"/>
</dbReference>
<reference evidence="3" key="1">
    <citation type="submission" date="2019-01" db="EMBL/GenBank/DDBJ databases">
        <title>Draft genome sequences of three monokaryotic isolates of the white-rot basidiomycete fungus Dichomitus squalens.</title>
        <authorList>
            <consortium name="DOE Joint Genome Institute"/>
            <person name="Lopez S.C."/>
            <person name="Andreopoulos B."/>
            <person name="Pangilinan J."/>
            <person name="Lipzen A."/>
            <person name="Riley R."/>
            <person name="Ahrendt S."/>
            <person name="Ng V."/>
            <person name="Barry K."/>
            <person name="Daum C."/>
            <person name="Grigoriev I.V."/>
            <person name="Hilden K.S."/>
            <person name="Makela M.R."/>
            <person name="de Vries R.P."/>
        </authorList>
    </citation>
    <scope>NUCLEOTIDE SEQUENCE [LARGE SCALE GENOMIC DNA]</scope>
    <source>
        <strain evidence="3">OM18370.1</strain>
    </source>
</reference>
<sequence>MSCLRSRHSTNTFNWAKRGDVSHSMTCIRYYAGWADKVLDQTIETSKAKLTYTCHEPTGFWATSSPELPSTYLCAAQMMAWKIGPALATGCAIVLKPSEFTPLTVLYMEKLIYQVGFPAGAFNFVNEYGSIVGQALAEHPDVENLRRLANRKILEESAKSNLKKATLSELGGKSPTIVFDDADLDQAVKWAALGIYYNHGRCCCAGSRIFVHANIYDEFLQRFTAHTQTLKVGNPFSPETFQGPQINQQQYDRIMGYIESGKAEGAKVHYGGHRVGDEGYYISPTIFTETKPNMKIVQEEIFGPVCVVIKFSDDDDIVKQANDSVYGLAAAVFSQNVTRALSTAHKLKAGTVWVNVANMLYPNVPFGGYKQSGIGRELGEYALANYTAVKAVQVNLLIKM</sequence>
<gene>
    <name evidence="3" type="ORF">BD311DRAFT_811690</name>
</gene>
<proteinExistence type="inferred from homology"/>
<dbReference type="InterPro" id="IPR016162">
    <property type="entry name" value="Ald_DH_N"/>
</dbReference>
<dbReference type="GO" id="GO:0004030">
    <property type="term" value="F:aldehyde dehydrogenase [NAD(P)+] activity"/>
    <property type="evidence" value="ECO:0007669"/>
    <property type="project" value="UniProtKB-ARBA"/>
</dbReference>
<dbReference type="OrthoDB" id="310895at2759"/>
<dbReference type="GO" id="GO:0019413">
    <property type="term" value="P:acetate biosynthetic process"/>
    <property type="evidence" value="ECO:0007669"/>
    <property type="project" value="UniProtKB-ARBA"/>
</dbReference>
<dbReference type="Pfam" id="PF00171">
    <property type="entry name" value="Aldedh"/>
    <property type="match status" value="1"/>
</dbReference>
<evidence type="ECO:0000256" key="1">
    <source>
        <dbReference type="ARBA" id="ARBA00009986"/>
    </source>
</evidence>
<dbReference type="FunFam" id="3.40.605.10:FF:000026">
    <property type="entry name" value="Aldehyde dehydrogenase, putative"/>
    <property type="match status" value="1"/>
</dbReference>
<protein>
    <submittedName>
        <fullName evidence="3">Aldehyde dehydrogenase domain-containing protein</fullName>
    </submittedName>
</protein>
<dbReference type="InterPro" id="IPR016163">
    <property type="entry name" value="Ald_DH_C"/>
</dbReference>
<organism evidence="3">
    <name type="scientific">Dichomitus squalens</name>
    <dbReference type="NCBI Taxonomy" id="114155"/>
    <lineage>
        <taxon>Eukaryota</taxon>
        <taxon>Fungi</taxon>
        <taxon>Dikarya</taxon>
        <taxon>Basidiomycota</taxon>
        <taxon>Agaricomycotina</taxon>
        <taxon>Agaricomycetes</taxon>
        <taxon>Polyporales</taxon>
        <taxon>Polyporaceae</taxon>
        <taxon>Dichomitus</taxon>
    </lineage>
</organism>
<dbReference type="Proteomes" id="UP000292957">
    <property type="component" value="Unassembled WGS sequence"/>
</dbReference>
<dbReference type="Gene3D" id="3.40.605.10">
    <property type="entry name" value="Aldehyde Dehydrogenase, Chain A, domain 1"/>
    <property type="match status" value="1"/>
</dbReference>
<name>A0A4Q9M5P3_9APHY</name>
<dbReference type="PANTHER" id="PTHR11699">
    <property type="entry name" value="ALDEHYDE DEHYDROGENASE-RELATED"/>
    <property type="match status" value="1"/>
</dbReference>
<comment type="similarity">
    <text evidence="1">Belongs to the aldehyde dehydrogenase family.</text>
</comment>
<dbReference type="SUPFAM" id="SSF53720">
    <property type="entry name" value="ALDH-like"/>
    <property type="match status" value="1"/>
</dbReference>
<dbReference type="InterPro" id="IPR016161">
    <property type="entry name" value="Ald_DH/histidinol_DH"/>
</dbReference>
<feature type="domain" description="Aldehyde dehydrogenase" evidence="2">
    <location>
        <begin position="11"/>
        <end position="392"/>
    </location>
</feature>
<accession>A0A4Q9M5P3</accession>
<dbReference type="AlphaFoldDB" id="A0A4Q9M5P3"/>
<dbReference type="Gene3D" id="3.40.309.10">
    <property type="entry name" value="Aldehyde Dehydrogenase, Chain A, domain 2"/>
    <property type="match status" value="1"/>
</dbReference>